<dbReference type="AlphaFoldDB" id="A0A370GDP3"/>
<dbReference type="EMBL" id="QQAZ01000035">
    <property type="protein sequence ID" value="RDI41350.1"/>
    <property type="molecule type" value="Genomic_DNA"/>
</dbReference>
<organism evidence="1 2">
    <name type="scientific">Nocardia mexicana</name>
    <dbReference type="NCBI Taxonomy" id="279262"/>
    <lineage>
        <taxon>Bacteria</taxon>
        <taxon>Bacillati</taxon>
        <taxon>Actinomycetota</taxon>
        <taxon>Actinomycetes</taxon>
        <taxon>Mycobacteriales</taxon>
        <taxon>Nocardiaceae</taxon>
        <taxon>Nocardia</taxon>
    </lineage>
</organism>
<proteinExistence type="predicted"/>
<name>A0A370GDP3_9NOCA</name>
<keyword evidence="2" id="KW-1185">Reference proteome</keyword>
<protein>
    <submittedName>
        <fullName evidence="1">Uncharacterized protein</fullName>
    </submittedName>
</protein>
<sequence>MERATSHGIAQRAAADLSLAAAAFAVRRRDVPARVYTDQATAHLHV</sequence>
<accession>A0A370GDP3</accession>
<reference evidence="1 2" key="1">
    <citation type="submission" date="2018-07" db="EMBL/GenBank/DDBJ databases">
        <title>Genomic Encyclopedia of Type Strains, Phase IV (KMG-IV): sequencing the most valuable type-strain genomes for metagenomic binning, comparative biology and taxonomic classification.</title>
        <authorList>
            <person name="Goeker M."/>
        </authorList>
    </citation>
    <scope>NUCLEOTIDE SEQUENCE [LARGE SCALE GENOMIC DNA]</scope>
    <source>
        <strain evidence="1 2">DSM 44952</strain>
    </source>
</reference>
<dbReference type="Proteomes" id="UP000255355">
    <property type="component" value="Unassembled WGS sequence"/>
</dbReference>
<evidence type="ECO:0000313" key="1">
    <source>
        <dbReference type="EMBL" id="RDI41350.1"/>
    </source>
</evidence>
<gene>
    <name evidence="1" type="ORF">DFR68_1353</name>
</gene>
<comment type="caution">
    <text evidence="1">The sequence shown here is derived from an EMBL/GenBank/DDBJ whole genome shotgun (WGS) entry which is preliminary data.</text>
</comment>
<evidence type="ECO:0000313" key="2">
    <source>
        <dbReference type="Proteomes" id="UP000255355"/>
    </source>
</evidence>